<dbReference type="AlphaFoldDB" id="A0A8H6X812"/>
<dbReference type="PRINTS" id="PR00364">
    <property type="entry name" value="DISEASERSIST"/>
</dbReference>
<dbReference type="PANTHER" id="PTHR47691:SF3">
    <property type="entry name" value="HTH-TYPE TRANSCRIPTIONAL REGULATOR RV0890C-RELATED"/>
    <property type="match status" value="1"/>
</dbReference>
<dbReference type="SUPFAM" id="SSF52540">
    <property type="entry name" value="P-loop containing nucleoside triphosphate hydrolases"/>
    <property type="match status" value="1"/>
</dbReference>
<dbReference type="GO" id="GO:0043531">
    <property type="term" value="F:ADP binding"/>
    <property type="evidence" value="ECO:0007669"/>
    <property type="project" value="InterPro"/>
</dbReference>
<keyword evidence="3" id="KW-1185">Reference proteome</keyword>
<dbReference type="Gene3D" id="3.40.50.300">
    <property type="entry name" value="P-loop containing nucleotide triphosphate hydrolases"/>
    <property type="match status" value="1"/>
</dbReference>
<name>A0A8H6X812_9AGAR</name>
<feature type="domain" description="NB-ARC" evidence="1">
    <location>
        <begin position="218"/>
        <end position="290"/>
    </location>
</feature>
<gene>
    <name evidence="2" type="ORF">MVEN_02175600</name>
</gene>
<organism evidence="2 3">
    <name type="scientific">Mycena venus</name>
    <dbReference type="NCBI Taxonomy" id="2733690"/>
    <lineage>
        <taxon>Eukaryota</taxon>
        <taxon>Fungi</taxon>
        <taxon>Dikarya</taxon>
        <taxon>Basidiomycota</taxon>
        <taxon>Agaricomycotina</taxon>
        <taxon>Agaricomycetes</taxon>
        <taxon>Agaricomycetidae</taxon>
        <taxon>Agaricales</taxon>
        <taxon>Marasmiineae</taxon>
        <taxon>Mycenaceae</taxon>
        <taxon>Mycena</taxon>
    </lineage>
</organism>
<evidence type="ECO:0000259" key="1">
    <source>
        <dbReference type="Pfam" id="PF00931"/>
    </source>
</evidence>
<dbReference type="Gene3D" id="1.25.40.10">
    <property type="entry name" value="Tetratricopeptide repeat domain"/>
    <property type="match status" value="2"/>
</dbReference>
<dbReference type="EMBL" id="JACAZI010000023">
    <property type="protein sequence ID" value="KAF7336273.1"/>
    <property type="molecule type" value="Genomic_DNA"/>
</dbReference>
<sequence>MPRQTAASEIHLRNIAGCLKPALTLLNDLKDAFGPPFIQTISSATLSLINTIQNVKRNKNDCIQLTENIHRVLYAIVNLYLKSEANGSLPPSALYDIGKFAETLHKIYSFVETHQGRSRVKNLLRHNEMNTLFKACRAGLDQALEVFQISIYSSIANDIEEIKTQTENMHEELLELISKLSDGSISERSPSVYHGAINSSSSSLSMLPPHPKIFHGRETELEHVLEAFSQESPRIAILGGGGMGKTTLARAVLHHPNIHAKFEHRFFVSAESATDNFELAALIGLHLGLSPGPDIGKLVVQYFSEQSSCLLILDNMETPWDPIQTRGGTEDLLALLADVESMALMASSNCFISSTSYVDQITMRGAERPGKIRWSRPFLPPLEPLSDAAARQIFIDITAEAHDSQNMNQLLRFTDNMPLAVDLIAHLVEYEGSSNVLARWKTDKTALLSIGADRKSNLDASIRLSLSSPRITSGAKDLLRLLSVLPDGLSDSELLHSNLSIQDIRGCKATLLATSLAHYDNKRRLRTLTPIREHVNQVSPPSQFLIHPLQKHFHALLDLYKKYNGAQLEDIVNQITSNLANLHQVLSLGLDANSPDIAETIRCIINLNSFRRITERRGTALMDQVSALVFQLDDHKVKVHFIAEVLLSATVRPIPEADQLIAQGISHCDHFRDPEVEAKFYQTVGYYHFFYRQNPSSALQLLDKALALSRQCGDTDRQCGVLIDIADIQSRIGDPCSAQIHANEAARLANLCGNLYQESSALWIEAECKTQLGDYPGSITRLNRAKEILSVCGMKGGLADSNIAMSKAAVHLMKSEYTEARDINVAIVENTDQDPHIHARALVNIAEIDVLIGAPAPAVQQMLNEAGTIFNTIQYCDGITCCELVLADLKLREGDDTSAKTLFCDCLSSIWGRESQLMSFALERLGDIDRWHPVERTSYWPMIYLCHAQQSKDKLEVHKALYFLGDVFLSDGDQQTTRSLLIVALEGFTCMDIHRSRAQCMLRLGDLAREEGKISKAVELWTAAQPLFQRSLQATEMAKINIRLASTYPH</sequence>
<dbReference type="Gene3D" id="1.20.930.20">
    <property type="entry name" value="Adaptor protein Cbl, N-terminal domain"/>
    <property type="match status" value="1"/>
</dbReference>
<dbReference type="InterPro" id="IPR011990">
    <property type="entry name" value="TPR-like_helical_dom_sf"/>
</dbReference>
<dbReference type="Pfam" id="PF00931">
    <property type="entry name" value="NB-ARC"/>
    <property type="match status" value="1"/>
</dbReference>
<comment type="caution">
    <text evidence="2">The sequence shown here is derived from an EMBL/GenBank/DDBJ whole genome shotgun (WGS) entry which is preliminary data.</text>
</comment>
<dbReference type="Proteomes" id="UP000620124">
    <property type="component" value="Unassembled WGS sequence"/>
</dbReference>
<dbReference type="GO" id="GO:0007166">
    <property type="term" value="P:cell surface receptor signaling pathway"/>
    <property type="evidence" value="ECO:0007669"/>
    <property type="project" value="InterPro"/>
</dbReference>
<dbReference type="InterPro" id="IPR036537">
    <property type="entry name" value="Adaptor_Cbl_N_dom_sf"/>
</dbReference>
<dbReference type="InterPro" id="IPR002182">
    <property type="entry name" value="NB-ARC"/>
</dbReference>
<dbReference type="SUPFAM" id="SSF48452">
    <property type="entry name" value="TPR-like"/>
    <property type="match status" value="2"/>
</dbReference>
<dbReference type="InterPro" id="IPR059179">
    <property type="entry name" value="MLKL-like_MCAfunc"/>
</dbReference>
<dbReference type="CDD" id="cd21037">
    <property type="entry name" value="MLKL_NTD"/>
    <property type="match status" value="1"/>
</dbReference>
<dbReference type="PANTHER" id="PTHR47691">
    <property type="entry name" value="REGULATOR-RELATED"/>
    <property type="match status" value="1"/>
</dbReference>
<dbReference type="InterPro" id="IPR027417">
    <property type="entry name" value="P-loop_NTPase"/>
</dbReference>
<dbReference type="OrthoDB" id="3033974at2759"/>
<accession>A0A8H6X812</accession>
<proteinExistence type="predicted"/>
<evidence type="ECO:0000313" key="3">
    <source>
        <dbReference type="Proteomes" id="UP000620124"/>
    </source>
</evidence>
<evidence type="ECO:0000313" key="2">
    <source>
        <dbReference type="EMBL" id="KAF7336273.1"/>
    </source>
</evidence>
<protein>
    <submittedName>
        <fullName evidence="2">ATPase-AAA-core domain-containing protein</fullName>
    </submittedName>
</protein>
<reference evidence="2" key="1">
    <citation type="submission" date="2020-05" db="EMBL/GenBank/DDBJ databases">
        <title>Mycena genomes resolve the evolution of fungal bioluminescence.</title>
        <authorList>
            <person name="Tsai I.J."/>
        </authorList>
    </citation>
    <scope>NUCLEOTIDE SEQUENCE</scope>
    <source>
        <strain evidence="2">CCC161011</strain>
    </source>
</reference>